<gene>
    <name evidence="6" type="ORF">HNP25_000389</name>
</gene>
<keyword evidence="7" id="KW-1185">Reference proteome</keyword>
<dbReference type="GO" id="GO:0046872">
    <property type="term" value="F:metal ion binding"/>
    <property type="evidence" value="ECO:0007669"/>
    <property type="project" value="UniProtKB-KW"/>
</dbReference>
<dbReference type="Proteomes" id="UP000524404">
    <property type="component" value="Unassembled WGS sequence"/>
</dbReference>
<dbReference type="GO" id="GO:0009055">
    <property type="term" value="F:electron transfer activity"/>
    <property type="evidence" value="ECO:0007669"/>
    <property type="project" value="InterPro"/>
</dbReference>
<dbReference type="AlphaFoldDB" id="A0A841EK15"/>
<accession>A0A841EK15</accession>
<name>A0A841EK15_9BACT</name>
<dbReference type="PROSITE" id="PS51007">
    <property type="entry name" value="CYTC"/>
    <property type="match status" value="1"/>
</dbReference>
<evidence type="ECO:0000256" key="1">
    <source>
        <dbReference type="ARBA" id="ARBA00022617"/>
    </source>
</evidence>
<evidence type="ECO:0000256" key="4">
    <source>
        <dbReference type="PROSITE-ProRule" id="PRU00433"/>
    </source>
</evidence>
<evidence type="ECO:0000313" key="6">
    <source>
        <dbReference type="EMBL" id="MBB6001749.1"/>
    </source>
</evidence>
<dbReference type="EMBL" id="JACHKT010000002">
    <property type="protein sequence ID" value="MBB6001749.1"/>
    <property type="molecule type" value="Genomic_DNA"/>
</dbReference>
<dbReference type="RefSeq" id="WP_184129436.1">
    <property type="nucleotide sequence ID" value="NZ_JACHKT010000002.1"/>
</dbReference>
<evidence type="ECO:0000259" key="5">
    <source>
        <dbReference type="PROSITE" id="PS51007"/>
    </source>
</evidence>
<evidence type="ECO:0000313" key="7">
    <source>
        <dbReference type="Proteomes" id="UP000524404"/>
    </source>
</evidence>
<dbReference type="GO" id="GO:0020037">
    <property type="term" value="F:heme binding"/>
    <property type="evidence" value="ECO:0007669"/>
    <property type="project" value="InterPro"/>
</dbReference>
<comment type="caution">
    <text evidence="6">The sequence shown here is derived from an EMBL/GenBank/DDBJ whole genome shotgun (WGS) entry which is preliminary data.</text>
</comment>
<dbReference type="PROSITE" id="PS51257">
    <property type="entry name" value="PROKAR_LIPOPROTEIN"/>
    <property type="match status" value="1"/>
</dbReference>
<keyword evidence="1 4" id="KW-0349">Heme</keyword>
<evidence type="ECO:0000256" key="2">
    <source>
        <dbReference type="ARBA" id="ARBA00022723"/>
    </source>
</evidence>
<keyword evidence="2 4" id="KW-0479">Metal-binding</keyword>
<protein>
    <submittedName>
        <fullName evidence="6">Mono/diheme cytochrome c family protein</fullName>
    </submittedName>
</protein>
<proteinExistence type="predicted"/>
<evidence type="ECO:0000256" key="3">
    <source>
        <dbReference type="ARBA" id="ARBA00023004"/>
    </source>
</evidence>
<organism evidence="6 7">
    <name type="scientific">Arcicella rosea</name>
    <dbReference type="NCBI Taxonomy" id="502909"/>
    <lineage>
        <taxon>Bacteria</taxon>
        <taxon>Pseudomonadati</taxon>
        <taxon>Bacteroidota</taxon>
        <taxon>Cytophagia</taxon>
        <taxon>Cytophagales</taxon>
        <taxon>Flectobacillaceae</taxon>
        <taxon>Arcicella</taxon>
    </lineage>
</organism>
<dbReference type="Gene3D" id="1.10.760.10">
    <property type="entry name" value="Cytochrome c-like domain"/>
    <property type="match status" value="1"/>
</dbReference>
<reference evidence="6 7" key="1">
    <citation type="submission" date="2020-08" db="EMBL/GenBank/DDBJ databases">
        <title>Functional genomics of gut bacteria from endangered species of beetles.</title>
        <authorList>
            <person name="Carlos-Shanley C."/>
        </authorList>
    </citation>
    <scope>NUCLEOTIDE SEQUENCE [LARGE SCALE GENOMIC DNA]</scope>
    <source>
        <strain evidence="6 7">S00070</strain>
    </source>
</reference>
<dbReference type="PANTHER" id="PTHR40394:SF2">
    <property type="entry name" value="QUINOL:CYTOCHROME C OXIDOREDUCTASE MEMBRANE PROTEIN"/>
    <property type="match status" value="1"/>
</dbReference>
<dbReference type="InterPro" id="IPR009056">
    <property type="entry name" value="Cyt_c-like_dom"/>
</dbReference>
<dbReference type="InterPro" id="IPR036909">
    <property type="entry name" value="Cyt_c-like_dom_sf"/>
</dbReference>
<dbReference type="PANTHER" id="PTHR40394">
    <property type="entry name" value="LIPOPROTEIN-RELATED"/>
    <property type="match status" value="1"/>
</dbReference>
<feature type="domain" description="Cytochrome c" evidence="5">
    <location>
        <begin position="119"/>
        <end position="203"/>
    </location>
</feature>
<keyword evidence="3 4" id="KW-0408">Iron</keyword>
<dbReference type="SUPFAM" id="SSF46626">
    <property type="entry name" value="Cytochrome c"/>
    <property type="match status" value="1"/>
</dbReference>
<dbReference type="Pfam" id="PF13442">
    <property type="entry name" value="Cytochrome_CBB3"/>
    <property type="match status" value="1"/>
</dbReference>
<sequence>MFTNKTKSLLVSGVIALSLTACKDKHNDPGTEFAPNMYHSVGYEPMSQSEGDTNHINPYGMNMRLPVKGTVPRSNFGKTQSDSVNAKLLQMDLIARNIKSGDMASSEAMLSNPFAPTEKNLESGKEQYERFCQHCHGEAGKGDGLVGKKYAGVPVYSSDALKDVNDGHIYHTITHGKGRMWAHGSQISSADRWKIVLYVHELQKQ</sequence>